<evidence type="ECO:0000313" key="6">
    <source>
        <dbReference type="EMBL" id="GAA1112468.1"/>
    </source>
</evidence>
<keyword evidence="4 5" id="KW-0472">Membrane</keyword>
<dbReference type="Pfam" id="PF13564">
    <property type="entry name" value="DoxX_2"/>
    <property type="match status" value="1"/>
</dbReference>
<accession>A0ABP4ELD2</accession>
<feature type="transmembrane region" description="Helical" evidence="5">
    <location>
        <begin position="65"/>
        <end position="91"/>
    </location>
</feature>
<gene>
    <name evidence="6" type="ORF">GCM10009663_61870</name>
</gene>
<sequence>MNTTLWIIAILLAAAFAAAGAMKTVQPREKLVAAGMAWAGDWPAGAVKAIGAAEVLGGLGLVLPAALGVAPVLTAWAALGLALTMVGAAVVHARRKEYPGIAVNLVLLVLTATVAWGRFGPQAF</sequence>
<dbReference type="InterPro" id="IPR032808">
    <property type="entry name" value="DoxX"/>
</dbReference>
<evidence type="ECO:0000256" key="5">
    <source>
        <dbReference type="SAM" id="Phobius"/>
    </source>
</evidence>
<name>A0ABP4ELD2_9ACTN</name>
<proteinExistence type="predicted"/>
<organism evidence="6 7">
    <name type="scientific">Kitasatospora arboriphila</name>
    <dbReference type="NCBI Taxonomy" id="258052"/>
    <lineage>
        <taxon>Bacteria</taxon>
        <taxon>Bacillati</taxon>
        <taxon>Actinomycetota</taxon>
        <taxon>Actinomycetes</taxon>
        <taxon>Kitasatosporales</taxon>
        <taxon>Streptomycetaceae</taxon>
        <taxon>Kitasatospora</taxon>
    </lineage>
</organism>
<evidence type="ECO:0000256" key="2">
    <source>
        <dbReference type="ARBA" id="ARBA00022692"/>
    </source>
</evidence>
<dbReference type="Proteomes" id="UP001499987">
    <property type="component" value="Unassembled WGS sequence"/>
</dbReference>
<evidence type="ECO:0000313" key="7">
    <source>
        <dbReference type="Proteomes" id="UP001499987"/>
    </source>
</evidence>
<evidence type="ECO:0000256" key="1">
    <source>
        <dbReference type="ARBA" id="ARBA00004141"/>
    </source>
</evidence>
<keyword evidence="3 5" id="KW-1133">Transmembrane helix</keyword>
<comment type="subcellular location">
    <subcellularLocation>
        <location evidence="1">Membrane</location>
        <topology evidence="1">Multi-pass membrane protein</topology>
    </subcellularLocation>
</comment>
<feature type="transmembrane region" description="Helical" evidence="5">
    <location>
        <begin position="98"/>
        <end position="119"/>
    </location>
</feature>
<evidence type="ECO:0000256" key="3">
    <source>
        <dbReference type="ARBA" id="ARBA00022989"/>
    </source>
</evidence>
<dbReference type="EMBL" id="BAAALD010000085">
    <property type="protein sequence ID" value="GAA1112468.1"/>
    <property type="molecule type" value="Genomic_DNA"/>
</dbReference>
<keyword evidence="7" id="KW-1185">Reference proteome</keyword>
<comment type="caution">
    <text evidence="6">The sequence shown here is derived from an EMBL/GenBank/DDBJ whole genome shotgun (WGS) entry which is preliminary data.</text>
</comment>
<dbReference type="RefSeq" id="WP_344627004.1">
    <property type="nucleotide sequence ID" value="NZ_BAAALD010000085.1"/>
</dbReference>
<protein>
    <submittedName>
        <fullName evidence="6">DoxX family protein</fullName>
    </submittedName>
</protein>
<evidence type="ECO:0000256" key="4">
    <source>
        <dbReference type="ARBA" id="ARBA00023136"/>
    </source>
</evidence>
<keyword evidence="2 5" id="KW-0812">Transmembrane</keyword>
<reference evidence="7" key="1">
    <citation type="journal article" date="2019" name="Int. J. Syst. Evol. Microbiol.">
        <title>The Global Catalogue of Microorganisms (GCM) 10K type strain sequencing project: providing services to taxonomists for standard genome sequencing and annotation.</title>
        <authorList>
            <consortium name="The Broad Institute Genomics Platform"/>
            <consortium name="The Broad Institute Genome Sequencing Center for Infectious Disease"/>
            <person name="Wu L."/>
            <person name="Ma J."/>
        </authorList>
    </citation>
    <scope>NUCLEOTIDE SEQUENCE [LARGE SCALE GENOMIC DNA]</scope>
    <source>
        <strain evidence="7">JCM 13002</strain>
    </source>
</reference>